<feature type="domain" description="Methyltransferase" evidence="1">
    <location>
        <begin position="144"/>
        <end position="239"/>
    </location>
</feature>
<dbReference type="EC" id="2.1.-.-" evidence="2"/>
<dbReference type="GeneID" id="84229420"/>
<proteinExistence type="predicted"/>
<evidence type="ECO:0000259" key="1">
    <source>
        <dbReference type="Pfam" id="PF13649"/>
    </source>
</evidence>
<dbReference type="Gene3D" id="3.40.50.150">
    <property type="entry name" value="Vaccinia Virus protein VP39"/>
    <property type="match status" value="1"/>
</dbReference>
<reference evidence="2" key="1">
    <citation type="submission" date="2023-08" db="EMBL/GenBank/DDBJ databases">
        <title>Methanolobus mangrovi sp. nov. and Methanolobus sediminis sp. nov, two novel methylotrophic methanogens isolated from mangrove sediments in China.</title>
        <authorList>
            <person name="Zhou J."/>
        </authorList>
    </citation>
    <scope>NUCLEOTIDE SEQUENCE</scope>
    <source>
        <strain evidence="2">FTZ2</strain>
    </source>
</reference>
<dbReference type="EMBL" id="CP133594">
    <property type="protein sequence ID" value="WMW23137.1"/>
    <property type="molecule type" value="Genomic_DNA"/>
</dbReference>
<dbReference type="GO" id="GO:0008168">
    <property type="term" value="F:methyltransferase activity"/>
    <property type="evidence" value="ECO:0007669"/>
    <property type="project" value="UniProtKB-KW"/>
</dbReference>
<protein>
    <submittedName>
        <fullName evidence="2">Class I SAM-dependent methyltransferase</fullName>
        <ecNumber evidence="2">2.1.-.-</ecNumber>
    </submittedName>
</protein>
<dbReference type="RefSeq" id="WP_309309253.1">
    <property type="nucleotide sequence ID" value="NZ_CP133594.1"/>
</dbReference>
<keyword evidence="2" id="KW-0489">Methyltransferase</keyword>
<dbReference type="Pfam" id="PF13649">
    <property type="entry name" value="Methyltransf_25"/>
    <property type="match status" value="1"/>
</dbReference>
<dbReference type="InterPro" id="IPR041698">
    <property type="entry name" value="Methyltransf_25"/>
</dbReference>
<dbReference type="PANTHER" id="PTHR43591">
    <property type="entry name" value="METHYLTRANSFERASE"/>
    <property type="match status" value="1"/>
</dbReference>
<evidence type="ECO:0000313" key="3">
    <source>
        <dbReference type="Proteomes" id="UP001183006"/>
    </source>
</evidence>
<name>A0AA51UJ98_9EURY</name>
<dbReference type="KEGG" id="mmav:RE476_04725"/>
<evidence type="ECO:0000313" key="2">
    <source>
        <dbReference type="EMBL" id="WMW23137.1"/>
    </source>
</evidence>
<dbReference type="SUPFAM" id="SSF53335">
    <property type="entry name" value="S-adenosyl-L-methionine-dependent methyltransferases"/>
    <property type="match status" value="1"/>
</dbReference>
<dbReference type="InterPro" id="IPR029063">
    <property type="entry name" value="SAM-dependent_MTases_sf"/>
</dbReference>
<dbReference type="GO" id="GO:0032259">
    <property type="term" value="P:methylation"/>
    <property type="evidence" value="ECO:0007669"/>
    <property type="project" value="UniProtKB-KW"/>
</dbReference>
<keyword evidence="2" id="KW-0808">Transferase</keyword>
<accession>A0AA51UJ98</accession>
<dbReference type="AlphaFoldDB" id="A0AA51UJ98"/>
<dbReference type="Proteomes" id="UP001183006">
    <property type="component" value="Chromosome"/>
</dbReference>
<dbReference type="CDD" id="cd02440">
    <property type="entry name" value="AdoMet_MTases"/>
    <property type="match status" value="1"/>
</dbReference>
<sequence>MSFKPIGKVSNFADEKTMQLLALWKESVSVVELDETDAEAYLYEDYSHYIVIHDPLKMEFPEKRKEWNRRFCRDASVSVVELIKVNENKIYFKGLFAINESSIYGIVPYTSFDNYEADFPVAEMEILKKQTMDVALPQATGKTILDVGCGVGSITLQMARMNPLSQVMGIDLMEETMEQCQLNAAAYDVTNASFKAASVYELPFEKGDFETITCFFMLHHLDDIPKALSEVKRVLATGGKVLAVEPLDHNHGTERRIQDWVDQFENAGFSVETEQISRAVFVQAMLK</sequence>
<organism evidence="2 3">
    <name type="scientific">Methanolobus mangrovi</name>
    <dbReference type="NCBI Taxonomy" id="3072977"/>
    <lineage>
        <taxon>Archaea</taxon>
        <taxon>Methanobacteriati</taxon>
        <taxon>Methanobacteriota</taxon>
        <taxon>Stenosarchaea group</taxon>
        <taxon>Methanomicrobia</taxon>
        <taxon>Methanosarcinales</taxon>
        <taxon>Methanosarcinaceae</taxon>
        <taxon>Methanolobus</taxon>
    </lineage>
</organism>
<gene>
    <name evidence="2" type="ORF">RE476_04725</name>
</gene>
<keyword evidence="3" id="KW-1185">Reference proteome</keyword>